<reference evidence="2 3" key="1">
    <citation type="submission" date="2019-09" db="EMBL/GenBank/DDBJ databases">
        <title>Pimelobacter sp. isolated from Paulinella.</title>
        <authorList>
            <person name="Jeong S.E."/>
        </authorList>
    </citation>
    <scope>NUCLEOTIDE SEQUENCE [LARGE SCALE GENOMIC DNA]</scope>
    <source>
        <strain evidence="2 3">Pch-N</strain>
    </source>
</reference>
<feature type="transmembrane region" description="Helical" evidence="1">
    <location>
        <begin position="7"/>
        <end position="24"/>
    </location>
</feature>
<proteinExistence type="predicted"/>
<dbReference type="RefSeq" id="WP_151581468.1">
    <property type="nucleotide sequence ID" value="NZ_WBVM01000002.1"/>
</dbReference>
<sequence>MNDEFRLPIAALCVAACAGLIWVATRSNDISGVFALIAVVAGLCGFAGIAMAVMSSDEKK</sequence>
<protein>
    <submittedName>
        <fullName evidence="2">Uncharacterized protein</fullName>
    </submittedName>
</protein>
<feature type="transmembrane region" description="Helical" evidence="1">
    <location>
        <begin position="30"/>
        <end position="54"/>
    </location>
</feature>
<name>A0A7J5DVA9_NOCSI</name>
<evidence type="ECO:0000313" key="3">
    <source>
        <dbReference type="Proteomes" id="UP000449906"/>
    </source>
</evidence>
<evidence type="ECO:0000313" key="2">
    <source>
        <dbReference type="EMBL" id="KAB2809264.1"/>
    </source>
</evidence>
<dbReference type="EMBL" id="WBVM01000002">
    <property type="protein sequence ID" value="KAB2809264.1"/>
    <property type="molecule type" value="Genomic_DNA"/>
</dbReference>
<gene>
    <name evidence="2" type="ORF">F9L07_19680</name>
</gene>
<evidence type="ECO:0000256" key="1">
    <source>
        <dbReference type="SAM" id="Phobius"/>
    </source>
</evidence>
<keyword evidence="1" id="KW-0472">Membrane</keyword>
<keyword evidence="1" id="KW-1133">Transmembrane helix</keyword>
<dbReference type="Proteomes" id="UP000449906">
    <property type="component" value="Unassembled WGS sequence"/>
</dbReference>
<organism evidence="2 3">
    <name type="scientific">Nocardioides simplex</name>
    <name type="common">Arthrobacter simplex</name>
    <dbReference type="NCBI Taxonomy" id="2045"/>
    <lineage>
        <taxon>Bacteria</taxon>
        <taxon>Bacillati</taxon>
        <taxon>Actinomycetota</taxon>
        <taxon>Actinomycetes</taxon>
        <taxon>Propionibacteriales</taxon>
        <taxon>Nocardioidaceae</taxon>
        <taxon>Pimelobacter</taxon>
    </lineage>
</organism>
<dbReference type="AlphaFoldDB" id="A0A7J5DVA9"/>
<keyword evidence="1" id="KW-0812">Transmembrane</keyword>
<accession>A0A7J5DVA9</accession>
<comment type="caution">
    <text evidence="2">The sequence shown here is derived from an EMBL/GenBank/DDBJ whole genome shotgun (WGS) entry which is preliminary data.</text>
</comment>